<gene>
    <name evidence="6" type="ORF">JQU52_11965</name>
</gene>
<dbReference type="Pfam" id="PF00126">
    <property type="entry name" value="HTH_1"/>
    <property type="match status" value="1"/>
</dbReference>
<accession>A0A892ZHW0</accession>
<dbReference type="InterPro" id="IPR036390">
    <property type="entry name" value="WH_DNA-bd_sf"/>
</dbReference>
<dbReference type="GO" id="GO:0003700">
    <property type="term" value="F:DNA-binding transcription factor activity"/>
    <property type="evidence" value="ECO:0007669"/>
    <property type="project" value="InterPro"/>
</dbReference>
<dbReference type="PANTHER" id="PTHR30537:SF5">
    <property type="entry name" value="HTH-TYPE TRANSCRIPTIONAL ACTIVATOR TTDR-RELATED"/>
    <property type="match status" value="1"/>
</dbReference>
<evidence type="ECO:0000259" key="5">
    <source>
        <dbReference type="PROSITE" id="PS50931"/>
    </source>
</evidence>
<feature type="domain" description="HTH lysR-type" evidence="5">
    <location>
        <begin position="1"/>
        <end position="58"/>
    </location>
</feature>
<dbReference type="InterPro" id="IPR036388">
    <property type="entry name" value="WH-like_DNA-bd_sf"/>
</dbReference>
<keyword evidence="2" id="KW-0805">Transcription regulation</keyword>
<dbReference type="SUPFAM" id="SSF53850">
    <property type="entry name" value="Periplasmic binding protein-like II"/>
    <property type="match status" value="1"/>
</dbReference>
<dbReference type="SUPFAM" id="SSF46785">
    <property type="entry name" value="Winged helix' DNA-binding domain"/>
    <property type="match status" value="1"/>
</dbReference>
<organism evidence="6 7">
    <name type="scientific">Paralysiella testudinis</name>
    <dbReference type="NCBI Taxonomy" id="2809020"/>
    <lineage>
        <taxon>Bacteria</taxon>
        <taxon>Pseudomonadati</taxon>
        <taxon>Pseudomonadota</taxon>
        <taxon>Betaproteobacteria</taxon>
        <taxon>Neisseriales</taxon>
        <taxon>Neisseriaceae</taxon>
        <taxon>Paralysiella</taxon>
    </lineage>
</organism>
<dbReference type="FunFam" id="1.10.10.10:FF:000001">
    <property type="entry name" value="LysR family transcriptional regulator"/>
    <property type="match status" value="1"/>
</dbReference>
<dbReference type="Proteomes" id="UP000653156">
    <property type="component" value="Chromosome"/>
</dbReference>
<dbReference type="InterPro" id="IPR005119">
    <property type="entry name" value="LysR_subst-bd"/>
</dbReference>
<dbReference type="Gene3D" id="1.10.10.10">
    <property type="entry name" value="Winged helix-like DNA-binding domain superfamily/Winged helix DNA-binding domain"/>
    <property type="match status" value="1"/>
</dbReference>
<comment type="similarity">
    <text evidence="1">Belongs to the LysR transcriptional regulatory family.</text>
</comment>
<sequence>MDLNNLRLFTTVVQAGSFSAAGERSGVPVATVSRRIAALEQDLNMQLFDRFKSGVKPTMLGQRLYEEVHLSLDQLAQAQRLLADKQQPLSGKLRLSTSPGLEPVWDRVDKFQQQYPQVEVHCQVTDRVLDLVEDGIDVAFRIGDLHTDSVIARPLMQMHAKLVTAPALLAERGIPATPADLLKFPCAGWARNGQKNMQWHFDGQSVSIPYHFSSNDSYALAHAAQKGQMIFQLPDYIADRLIRDFGLVEVLPDFVQPGYLVSAIYPAHRHPSSLIQAFLAVCLSQTTV</sequence>
<dbReference type="PROSITE" id="PS50931">
    <property type="entry name" value="HTH_LYSR"/>
    <property type="match status" value="1"/>
</dbReference>
<keyword evidence="3" id="KW-0238">DNA-binding</keyword>
<dbReference type="RefSeq" id="WP_230338710.1">
    <property type="nucleotide sequence ID" value="NZ_CP069798.1"/>
</dbReference>
<dbReference type="InterPro" id="IPR000847">
    <property type="entry name" value="LysR_HTH_N"/>
</dbReference>
<reference evidence="6" key="1">
    <citation type="submission" date="2021-02" db="EMBL/GenBank/DDBJ databases">
        <title>Neisseriaceae sp. 26B isolated from the cloaca of a Common Toad-headed Turtle (Mesoclemmys nasuta).</title>
        <authorList>
            <person name="Spergser J."/>
            <person name="Busse H.-J."/>
        </authorList>
    </citation>
    <scope>NUCLEOTIDE SEQUENCE</scope>
    <source>
        <strain evidence="6">26B</strain>
    </source>
</reference>
<dbReference type="Pfam" id="PF03466">
    <property type="entry name" value="LysR_substrate"/>
    <property type="match status" value="1"/>
</dbReference>
<dbReference type="PANTHER" id="PTHR30537">
    <property type="entry name" value="HTH-TYPE TRANSCRIPTIONAL REGULATOR"/>
    <property type="match status" value="1"/>
</dbReference>
<dbReference type="Gene3D" id="3.40.190.290">
    <property type="match status" value="1"/>
</dbReference>
<dbReference type="GO" id="GO:0006351">
    <property type="term" value="P:DNA-templated transcription"/>
    <property type="evidence" value="ECO:0007669"/>
    <property type="project" value="TreeGrafter"/>
</dbReference>
<evidence type="ECO:0000313" key="7">
    <source>
        <dbReference type="Proteomes" id="UP000653156"/>
    </source>
</evidence>
<dbReference type="EMBL" id="CP069798">
    <property type="protein sequence ID" value="QRQ81417.1"/>
    <property type="molecule type" value="Genomic_DNA"/>
</dbReference>
<dbReference type="AlphaFoldDB" id="A0A892ZHW0"/>
<keyword evidence="4" id="KW-0804">Transcription</keyword>
<evidence type="ECO:0000256" key="1">
    <source>
        <dbReference type="ARBA" id="ARBA00009437"/>
    </source>
</evidence>
<dbReference type="CDD" id="cd08422">
    <property type="entry name" value="PBP2_CrgA_like"/>
    <property type="match status" value="1"/>
</dbReference>
<dbReference type="GO" id="GO:0043565">
    <property type="term" value="F:sequence-specific DNA binding"/>
    <property type="evidence" value="ECO:0007669"/>
    <property type="project" value="TreeGrafter"/>
</dbReference>
<dbReference type="KEGG" id="ptes:JQU52_11965"/>
<proteinExistence type="inferred from homology"/>
<protein>
    <submittedName>
        <fullName evidence="6">LysR family transcriptional regulator</fullName>
    </submittedName>
</protein>
<evidence type="ECO:0000313" key="6">
    <source>
        <dbReference type="EMBL" id="QRQ81417.1"/>
    </source>
</evidence>
<name>A0A892ZHW0_9NEIS</name>
<evidence type="ECO:0000256" key="2">
    <source>
        <dbReference type="ARBA" id="ARBA00023015"/>
    </source>
</evidence>
<keyword evidence="7" id="KW-1185">Reference proteome</keyword>
<evidence type="ECO:0000256" key="3">
    <source>
        <dbReference type="ARBA" id="ARBA00023125"/>
    </source>
</evidence>
<dbReference type="InterPro" id="IPR058163">
    <property type="entry name" value="LysR-type_TF_proteobact-type"/>
</dbReference>
<evidence type="ECO:0000256" key="4">
    <source>
        <dbReference type="ARBA" id="ARBA00023163"/>
    </source>
</evidence>